<organism evidence="2 3">
    <name type="scientific">Candidatus Daviesbacteria bacterium GW2011_GWB1_36_5</name>
    <dbReference type="NCBI Taxonomy" id="1618426"/>
    <lineage>
        <taxon>Bacteria</taxon>
        <taxon>Candidatus Daviesiibacteriota</taxon>
    </lineage>
</organism>
<dbReference type="Proteomes" id="UP000034492">
    <property type="component" value="Unassembled WGS sequence"/>
</dbReference>
<feature type="transmembrane region" description="Helical" evidence="1">
    <location>
        <begin position="231"/>
        <end position="250"/>
    </location>
</feature>
<accession>A0A0G0ES59</accession>
<evidence type="ECO:0000313" key="2">
    <source>
        <dbReference type="EMBL" id="KKQ08332.1"/>
    </source>
</evidence>
<sequence>MWDLHNNEHLIQVISLYLIAYLIYFLTFKYLNFEKLNFKKIFLAAVFIYIFFLPIPYLTSDDLFSYIFTGRVFSVWEENPYLAPYDDFQHDPYYSQLKTVWSVHVPYYGPLFILISGIINFVGQNSLGFLIYLFKFIFILFNLLSIYLVYKISKNLKSVFLFGFNPLIIFELSGNTHSESLIILLLLLSIYQLKKPLVGFSSFLLSGLIKYYTFIFMPLYLIIFLKKGRSIFLAGVWGIVLMSLIFLPFLNAGGVIFNNLSEFYGGKFNYPSVGIFLGERIFNSYNFSFQINTLIFLLALLLISIKFWFRKFELKIFIFYMGIIYFIFILTKLSLVLGWYLTPLVAISSLLINYREYKKYATLGIIFVSFYSLIIYYAVR</sequence>
<dbReference type="AlphaFoldDB" id="A0A0G0ES59"/>
<keyword evidence="1" id="KW-1133">Transmembrane helix</keyword>
<evidence type="ECO:0000313" key="3">
    <source>
        <dbReference type="Proteomes" id="UP000034492"/>
    </source>
</evidence>
<feature type="transmembrane region" description="Helical" evidence="1">
    <location>
        <begin position="287"/>
        <end position="309"/>
    </location>
</feature>
<comment type="caution">
    <text evidence="2">The sequence shown here is derived from an EMBL/GenBank/DDBJ whole genome shotgun (WGS) entry which is preliminary data.</text>
</comment>
<keyword evidence="1" id="KW-0472">Membrane</keyword>
<gene>
    <name evidence="2" type="ORF">US19_C0027G0009</name>
</gene>
<feature type="transmembrane region" description="Helical" evidence="1">
    <location>
        <begin position="316"/>
        <end position="340"/>
    </location>
</feature>
<proteinExistence type="predicted"/>
<dbReference type="EMBL" id="LBSA01000027">
    <property type="protein sequence ID" value="KKQ08332.1"/>
    <property type="molecule type" value="Genomic_DNA"/>
</dbReference>
<feature type="transmembrane region" description="Helical" evidence="1">
    <location>
        <begin position="105"/>
        <end position="122"/>
    </location>
</feature>
<keyword evidence="1" id="KW-0812">Transmembrane</keyword>
<evidence type="ECO:0000256" key="1">
    <source>
        <dbReference type="SAM" id="Phobius"/>
    </source>
</evidence>
<feature type="transmembrane region" description="Helical" evidence="1">
    <location>
        <begin position="12"/>
        <end position="32"/>
    </location>
</feature>
<feature type="transmembrane region" description="Helical" evidence="1">
    <location>
        <begin position="203"/>
        <end position="224"/>
    </location>
</feature>
<name>A0A0G0ES59_9BACT</name>
<feature type="transmembrane region" description="Helical" evidence="1">
    <location>
        <begin position="360"/>
        <end position="379"/>
    </location>
</feature>
<feature type="transmembrane region" description="Helical" evidence="1">
    <location>
        <begin position="41"/>
        <end position="59"/>
    </location>
</feature>
<dbReference type="Pfam" id="PF26314">
    <property type="entry name" value="MptA_B_family"/>
    <property type="match status" value="1"/>
</dbReference>
<reference evidence="2 3" key="1">
    <citation type="journal article" date="2015" name="Nature">
        <title>rRNA introns, odd ribosomes, and small enigmatic genomes across a large radiation of phyla.</title>
        <authorList>
            <person name="Brown C.T."/>
            <person name="Hug L.A."/>
            <person name="Thomas B.C."/>
            <person name="Sharon I."/>
            <person name="Castelle C.J."/>
            <person name="Singh A."/>
            <person name="Wilkins M.J."/>
            <person name="Williams K.H."/>
            <person name="Banfield J.F."/>
        </authorList>
    </citation>
    <scope>NUCLEOTIDE SEQUENCE [LARGE SCALE GENOMIC DNA]</scope>
</reference>
<feature type="transmembrane region" description="Helical" evidence="1">
    <location>
        <begin position="129"/>
        <end position="150"/>
    </location>
</feature>
<protein>
    <submittedName>
        <fullName evidence="2">Integral membrane protein</fullName>
    </submittedName>
</protein>